<dbReference type="GO" id="GO:0016491">
    <property type="term" value="F:oxidoreductase activity"/>
    <property type="evidence" value="ECO:0007669"/>
    <property type="project" value="UniProtKB-KW"/>
</dbReference>
<proteinExistence type="predicted"/>
<reference evidence="3 4" key="1">
    <citation type="journal article" date="2012" name="J. Biotechnol.">
        <title>Genome sequence of the plant growth promoting strain Bacillus amyloliquefaciens subsp. plantarum B9601-Y2 and expression of mersacidin and other secondary metabolites.</title>
        <authorList>
            <person name="He P."/>
            <person name="Hao K."/>
            <person name="Blom J."/>
            <person name="Ruckert C."/>
            <person name="Vater J."/>
            <person name="Mao Z."/>
            <person name="Wu Y."/>
            <person name="Hou M."/>
            <person name="He P."/>
            <person name="He Y."/>
            <person name="Borriss R."/>
        </authorList>
    </citation>
    <scope>NUCLEOTIDE SEQUENCE [LARGE SCALE GENOMIC DNA]</scope>
    <source>
        <strain evidence="3">Y2</strain>
    </source>
</reference>
<organism evidence="3 4">
    <name type="scientific">Bacillus amyloliquefaciens (strain Y2)</name>
    <name type="common">Bacillus amyloliquefaciens subsp. plantarum (strain B9601-Y2)</name>
    <dbReference type="NCBI Taxonomy" id="1155777"/>
    <lineage>
        <taxon>Bacteria</taxon>
        <taxon>Bacillati</taxon>
        <taxon>Bacillota</taxon>
        <taxon>Bacilli</taxon>
        <taxon>Bacillales</taxon>
        <taxon>Bacillaceae</taxon>
        <taxon>Bacillus</taxon>
        <taxon>Bacillus amyloliquefaciens group</taxon>
    </lineage>
</organism>
<gene>
    <name evidence="3" type="primary">ykuV</name>
    <name evidence="3" type="ORF">MUS_1507</name>
</gene>
<dbReference type="InterPro" id="IPR036249">
    <property type="entry name" value="Thioredoxin-like_sf"/>
</dbReference>
<accession>I2C4E6</accession>
<dbReference type="AlphaFoldDB" id="I2C4E6"/>
<dbReference type="Proteomes" id="UP000002878">
    <property type="component" value="Chromosome"/>
</dbReference>
<dbReference type="SUPFAM" id="SSF52833">
    <property type="entry name" value="Thioredoxin-like"/>
    <property type="match status" value="1"/>
</dbReference>
<keyword evidence="1" id="KW-1015">Disulfide bond</keyword>
<name>I2C4E6_BACAY</name>
<dbReference type="EC" id="1.8.-.-" evidence="3"/>
<keyword evidence="3" id="KW-0560">Oxidoreductase</keyword>
<dbReference type="CDD" id="cd02966">
    <property type="entry name" value="TlpA_like_family"/>
    <property type="match status" value="1"/>
</dbReference>
<dbReference type="Gene3D" id="3.40.30.10">
    <property type="entry name" value="Glutaredoxin"/>
    <property type="match status" value="1"/>
</dbReference>
<dbReference type="PATRIC" id="fig|1126211.3.peg.1436"/>
<evidence type="ECO:0000259" key="2">
    <source>
        <dbReference type="PROSITE" id="PS51352"/>
    </source>
</evidence>
<feature type="domain" description="Thioredoxin" evidence="2">
    <location>
        <begin position="17"/>
        <end position="180"/>
    </location>
</feature>
<dbReference type="KEGG" id="bqy:MUS_1507"/>
<sequence length="187" mass="21445">MVIQPNHILWRENRRTLPGGLKAPAKNLFRKEGNKMKLRQQMPELTGAKAWINREVSKEQLVGGKPALIHFWSASCRMCKEAMPEVNGFRDKYKDQLNVVAVHMPRSEDDLDLEKIKKTAAEHDISQPIYVDSDHTLTEAFENEYVPAYYVFDKSGQLRHFQAGGSGMKMLEKRVSRVLSETEQASE</sequence>
<dbReference type="InterPro" id="IPR000866">
    <property type="entry name" value="AhpC/TSA"/>
</dbReference>
<dbReference type="GO" id="GO:0016209">
    <property type="term" value="F:antioxidant activity"/>
    <property type="evidence" value="ECO:0007669"/>
    <property type="project" value="InterPro"/>
</dbReference>
<dbReference type="PROSITE" id="PS51352">
    <property type="entry name" value="THIOREDOXIN_2"/>
    <property type="match status" value="1"/>
</dbReference>
<dbReference type="EMBL" id="CP003332">
    <property type="protein sequence ID" value="AFJ61520.1"/>
    <property type="molecule type" value="Genomic_DNA"/>
</dbReference>
<dbReference type="HOGENOM" id="CLU_042529_8_1_9"/>
<evidence type="ECO:0000313" key="4">
    <source>
        <dbReference type="Proteomes" id="UP000002878"/>
    </source>
</evidence>
<protein>
    <submittedName>
        <fullName evidence="3">Thiol-disulfide oxidoreductase</fullName>
        <ecNumber evidence="3">1.8.-.-</ecNumber>
    </submittedName>
</protein>
<evidence type="ECO:0000256" key="1">
    <source>
        <dbReference type="ARBA" id="ARBA00023157"/>
    </source>
</evidence>
<dbReference type="InterPro" id="IPR013766">
    <property type="entry name" value="Thioredoxin_domain"/>
</dbReference>
<dbReference type="InterPro" id="IPR050553">
    <property type="entry name" value="Thioredoxin_ResA/DsbE_sf"/>
</dbReference>
<dbReference type="PANTHER" id="PTHR42852:SF12">
    <property type="entry name" value="THIOL-DISULFIDE OXIDOREDUCTASE YKUV"/>
    <property type="match status" value="1"/>
</dbReference>
<evidence type="ECO:0000313" key="3">
    <source>
        <dbReference type="EMBL" id="AFJ61520.1"/>
    </source>
</evidence>
<dbReference type="PANTHER" id="PTHR42852">
    <property type="entry name" value="THIOL:DISULFIDE INTERCHANGE PROTEIN DSBE"/>
    <property type="match status" value="1"/>
</dbReference>
<dbReference type="Pfam" id="PF00578">
    <property type="entry name" value="AhpC-TSA"/>
    <property type="match status" value="1"/>
</dbReference>